<dbReference type="Proteomes" id="UP000789423">
    <property type="component" value="Unassembled WGS sequence"/>
</dbReference>
<dbReference type="EMBL" id="CAKJTI010000044">
    <property type="protein sequence ID" value="CAG9614916.1"/>
    <property type="molecule type" value="Genomic_DNA"/>
</dbReference>
<evidence type="ECO:0008006" key="3">
    <source>
        <dbReference type="Google" id="ProtNLM"/>
    </source>
</evidence>
<reference evidence="1 2" key="1">
    <citation type="submission" date="2021-10" db="EMBL/GenBank/DDBJ databases">
        <authorList>
            <person name="Criscuolo A."/>
        </authorList>
    </citation>
    <scope>NUCLEOTIDE SEQUENCE [LARGE SCALE GENOMIC DNA]</scope>
    <source>
        <strain evidence="2">CIP 111899</strain>
    </source>
</reference>
<dbReference type="RefSeq" id="WP_230576852.1">
    <property type="nucleotide sequence ID" value="NZ_CAKJTI010000044.1"/>
</dbReference>
<accession>A0ABN8A7S4</accession>
<name>A0ABN8A7S4_9BACI</name>
<organism evidence="1 2">
    <name type="scientific">Bacillus rhizoplanae</name>
    <dbReference type="NCBI Taxonomy" id="2880966"/>
    <lineage>
        <taxon>Bacteria</taxon>
        <taxon>Bacillati</taxon>
        <taxon>Bacillota</taxon>
        <taxon>Bacilli</taxon>
        <taxon>Bacillales</taxon>
        <taxon>Bacillaceae</taxon>
        <taxon>Bacillus</taxon>
    </lineage>
</organism>
<sequence>MEQTIKDNYKRLLVAYEYSSKHYQETGDVELLKYALNTLHAFESALVKYYSLDELKKLMLQVQSEGVYIH</sequence>
<evidence type="ECO:0000313" key="1">
    <source>
        <dbReference type="EMBL" id="CAG9614916.1"/>
    </source>
</evidence>
<gene>
    <name evidence="1" type="ORF">BACCIP111899_04149</name>
</gene>
<keyword evidence="2" id="KW-1185">Reference proteome</keyword>
<protein>
    <recommendedName>
        <fullName evidence="3">Phage protein</fullName>
    </recommendedName>
</protein>
<proteinExistence type="predicted"/>
<evidence type="ECO:0000313" key="2">
    <source>
        <dbReference type="Proteomes" id="UP000789423"/>
    </source>
</evidence>
<comment type="caution">
    <text evidence="1">The sequence shown here is derived from an EMBL/GenBank/DDBJ whole genome shotgun (WGS) entry which is preliminary data.</text>
</comment>